<feature type="region of interest" description="Disordered" evidence="1">
    <location>
        <begin position="115"/>
        <end position="145"/>
    </location>
</feature>
<dbReference type="AlphaFoldDB" id="A0ABD1UPN8"/>
<keyword evidence="3" id="KW-1185">Reference proteome</keyword>
<gene>
    <name evidence="2" type="ORF">Adt_12062</name>
</gene>
<dbReference type="EMBL" id="JBFOLK010000003">
    <property type="protein sequence ID" value="KAL2527008.1"/>
    <property type="molecule type" value="Genomic_DNA"/>
</dbReference>
<evidence type="ECO:0000313" key="2">
    <source>
        <dbReference type="EMBL" id="KAL2527008.1"/>
    </source>
</evidence>
<evidence type="ECO:0000256" key="1">
    <source>
        <dbReference type="SAM" id="MobiDB-lite"/>
    </source>
</evidence>
<protein>
    <recommendedName>
        <fullName evidence="4">Aminotransferase-like plant mobile domain-containing protein</fullName>
    </recommendedName>
</protein>
<accession>A0ABD1UPN8</accession>
<proteinExistence type="predicted"/>
<feature type="compositionally biased region" description="Polar residues" evidence="1">
    <location>
        <begin position="120"/>
        <end position="136"/>
    </location>
</feature>
<evidence type="ECO:0000313" key="3">
    <source>
        <dbReference type="Proteomes" id="UP001604336"/>
    </source>
</evidence>
<reference evidence="3" key="1">
    <citation type="submission" date="2024-07" db="EMBL/GenBank/DDBJ databases">
        <title>Two chromosome-level genome assemblies of Korean endemic species Abeliophyllum distichum and Forsythia ovata (Oleaceae).</title>
        <authorList>
            <person name="Jang H."/>
        </authorList>
    </citation>
    <scope>NUCLEOTIDE SEQUENCE [LARGE SCALE GENOMIC DNA]</scope>
</reference>
<evidence type="ECO:0008006" key="4">
    <source>
        <dbReference type="Google" id="ProtNLM"/>
    </source>
</evidence>
<organism evidence="2 3">
    <name type="scientific">Abeliophyllum distichum</name>
    <dbReference type="NCBI Taxonomy" id="126358"/>
    <lineage>
        <taxon>Eukaryota</taxon>
        <taxon>Viridiplantae</taxon>
        <taxon>Streptophyta</taxon>
        <taxon>Embryophyta</taxon>
        <taxon>Tracheophyta</taxon>
        <taxon>Spermatophyta</taxon>
        <taxon>Magnoliopsida</taxon>
        <taxon>eudicotyledons</taxon>
        <taxon>Gunneridae</taxon>
        <taxon>Pentapetalae</taxon>
        <taxon>asterids</taxon>
        <taxon>lamiids</taxon>
        <taxon>Lamiales</taxon>
        <taxon>Oleaceae</taxon>
        <taxon>Forsythieae</taxon>
        <taxon>Abeliophyllum</taxon>
    </lineage>
</organism>
<comment type="caution">
    <text evidence="2">The sequence shown here is derived from an EMBL/GenBank/DDBJ whole genome shotgun (WGS) entry which is preliminary data.</text>
</comment>
<name>A0ABD1UPN8_9LAMI</name>
<feature type="region of interest" description="Disordered" evidence="1">
    <location>
        <begin position="59"/>
        <end position="95"/>
    </location>
</feature>
<dbReference type="Proteomes" id="UP001604336">
    <property type="component" value="Unassembled WGS sequence"/>
</dbReference>
<sequence>MHKLYNNSSREPTHAERVAFLQVWLCRYILCVPSLKPSMAYLPIAHELAHCALQQIPSNPNSPPAQTGVIRGASSCKRPVLDPLERPDDDDNAPPLIRRKDILKLLVVQELIRPDKDESSQASESLSDTRPPSSSKVTDESANEDADAILRSIQDLFTSWEQVKASHVARSSFG</sequence>